<dbReference type="Proteomes" id="UP000799118">
    <property type="component" value="Unassembled WGS sequence"/>
</dbReference>
<reference evidence="3" key="1">
    <citation type="journal article" date="2019" name="Environ. Microbiol.">
        <title>Fungal ecological strategies reflected in gene transcription - a case study of two litter decomposers.</title>
        <authorList>
            <person name="Barbi F."/>
            <person name="Kohler A."/>
            <person name="Barry K."/>
            <person name="Baskaran P."/>
            <person name="Daum C."/>
            <person name="Fauchery L."/>
            <person name="Ihrmark K."/>
            <person name="Kuo A."/>
            <person name="LaButti K."/>
            <person name="Lipzen A."/>
            <person name="Morin E."/>
            <person name="Grigoriev I.V."/>
            <person name="Henrissat B."/>
            <person name="Lindahl B."/>
            <person name="Martin F."/>
        </authorList>
    </citation>
    <scope>NUCLEOTIDE SEQUENCE</scope>
    <source>
        <strain evidence="3">JB14</strain>
    </source>
</reference>
<accession>A0A6A4I202</accession>
<organism evidence="3 4">
    <name type="scientific">Gymnopus androsaceus JB14</name>
    <dbReference type="NCBI Taxonomy" id="1447944"/>
    <lineage>
        <taxon>Eukaryota</taxon>
        <taxon>Fungi</taxon>
        <taxon>Dikarya</taxon>
        <taxon>Basidiomycota</taxon>
        <taxon>Agaricomycotina</taxon>
        <taxon>Agaricomycetes</taxon>
        <taxon>Agaricomycetidae</taxon>
        <taxon>Agaricales</taxon>
        <taxon>Marasmiineae</taxon>
        <taxon>Omphalotaceae</taxon>
        <taxon>Gymnopus</taxon>
    </lineage>
</organism>
<sequence length="440" mass="49669">MTSESKSHKGGFQLRTNVDLMEIRSRLRSEYGCAVQSEEEISGILANVDRDLDDCKAETSRLQARIVSLRNQCQRLENYKACLKSLRSPIRRLPNETLLLIFDFACDMNELSSKSADYAALMISGVCSRWRDLAKFHPDLWSCIHIHIDKAPLHLPSFPILNLYLSSSQRSPLTIKIAGLGFDGPLNPHHLAMCATLARCSTRWKKLRVDPTVWEALTMDHPLPCPVLEEVAVPIFGPLSSLDRFQDVPKLCKLAIGMVTFVGLQEHEGNFPWKRLVTLKIAQFDKGMRNVFQVCSNLRDVHFHLLTQIRFEHCALPITAPVVERLSFSLPWTYQHESLANILSSIICPSLTSLLVEGPCGCTNPWPEDELNKFVTRSSFRLTTLSIKYTSFSDSDLIDLLHPLPALLHLTIDDSRVPLNESPITTHLLQSLHAFVARPP</sequence>
<dbReference type="InterPro" id="IPR032675">
    <property type="entry name" value="LRR_dom_sf"/>
</dbReference>
<keyword evidence="4" id="KW-1185">Reference proteome</keyword>
<evidence type="ECO:0000259" key="2">
    <source>
        <dbReference type="Pfam" id="PF12937"/>
    </source>
</evidence>
<dbReference type="OrthoDB" id="3266451at2759"/>
<gene>
    <name evidence="3" type="ORF">BT96DRAFT_420421</name>
</gene>
<dbReference type="SUPFAM" id="SSF81383">
    <property type="entry name" value="F-box domain"/>
    <property type="match status" value="1"/>
</dbReference>
<dbReference type="InterPro" id="IPR001810">
    <property type="entry name" value="F-box_dom"/>
</dbReference>
<keyword evidence="1" id="KW-0175">Coiled coil</keyword>
<evidence type="ECO:0000313" key="3">
    <source>
        <dbReference type="EMBL" id="KAE9404536.1"/>
    </source>
</evidence>
<evidence type="ECO:0000313" key="4">
    <source>
        <dbReference type="Proteomes" id="UP000799118"/>
    </source>
</evidence>
<proteinExistence type="predicted"/>
<dbReference type="Pfam" id="PF12937">
    <property type="entry name" value="F-box-like"/>
    <property type="match status" value="1"/>
</dbReference>
<feature type="coiled-coil region" evidence="1">
    <location>
        <begin position="45"/>
        <end position="79"/>
    </location>
</feature>
<protein>
    <recommendedName>
        <fullName evidence="2">F-box domain-containing protein</fullName>
    </recommendedName>
</protein>
<name>A0A6A4I202_9AGAR</name>
<dbReference type="Gene3D" id="1.20.1280.50">
    <property type="match status" value="1"/>
</dbReference>
<feature type="domain" description="F-box" evidence="2">
    <location>
        <begin position="90"/>
        <end position="146"/>
    </location>
</feature>
<evidence type="ECO:0000256" key="1">
    <source>
        <dbReference type="SAM" id="Coils"/>
    </source>
</evidence>
<dbReference type="Gene3D" id="3.80.10.10">
    <property type="entry name" value="Ribonuclease Inhibitor"/>
    <property type="match status" value="1"/>
</dbReference>
<dbReference type="InterPro" id="IPR036047">
    <property type="entry name" value="F-box-like_dom_sf"/>
</dbReference>
<dbReference type="AlphaFoldDB" id="A0A6A4I202"/>
<dbReference type="EMBL" id="ML769416">
    <property type="protein sequence ID" value="KAE9404536.1"/>
    <property type="molecule type" value="Genomic_DNA"/>
</dbReference>